<feature type="transmembrane region" description="Helical" evidence="7">
    <location>
        <begin position="262"/>
        <end position="278"/>
    </location>
</feature>
<comment type="subcellular location">
    <subcellularLocation>
        <location evidence="1">Cell membrane</location>
        <topology evidence="1">Multi-pass membrane protein</topology>
    </subcellularLocation>
</comment>
<dbReference type="Pfam" id="PF00892">
    <property type="entry name" value="EamA"/>
    <property type="match status" value="2"/>
</dbReference>
<feature type="domain" description="EamA" evidence="8">
    <location>
        <begin position="145"/>
        <end position="276"/>
    </location>
</feature>
<feature type="transmembrane region" description="Helical" evidence="7">
    <location>
        <begin position="207"/>
        <end position="227"/>
    </location>
</feature>
<feature type="transmembrane region" description="Helical" evidence="7">
    <location>
        <begin position="148"/>
        <end position="167"/>
    </location>
</feature>
<keyword evidence="6 7" id="KW-0472">Membrane</keyword>
<evidence type="ECO:0000259" key="8">
    <source>
        <dbReference type="Pfam" id="PF00892"/>
    </source>
</evidence>
<keyword evidence="4 7" id="KW-0812">Transmembrane</keyword>
<dbReference type="GO" id="GO:0005886">
    <property type="term" value="C:plasma membrane"/>
    <property type="evidence" value="ECO:0007669"/>
    <property type="project" value="UniProtKB-SubCell"/>
</dbReference>
<dbReference type="HOGENOM" id="CLU_033863_21_3_9"/>
<dbReference type="InterPro" id="IPR000620">
    <property type="entry name" value="EamA_dom"/>
</dbReference>
<evidence type="ECO:0000256" key="4">
    <source>
        <dbReference type="ARBA" id="ARBA00022692"/>
    </source>
</evidence>
<name>A0A078MIR3_9BACL</name>
<feature type="transmembrane region" description="Helical" evidence="7">
    <location>
        <begin position="67"/>
        <end position="88"/>
    </location>
</feature>
<evidence type="ECO:0000313" key="9">
    <source>
        <dbReference type="EMBL" id="CEA05307.1"/>
    </source>
</evidence>
<evidence type="ECO:0000256" key="3">
    <source>
        <dbReference type="ARBA" id="ARBA00022475"/>
    </source>
</evidence>
<proteinExistence type="inferred from homology"/>
<dbReference type="PANTHER" id="PTHR42920:SF5">
    <property type="entry name" value="EAMA DOMAIN-CONTAINING PROTEIN"/>
    <property type="match status" value="1"/>
</dbReference>
<feature type="transmembrane region" description="Helical" evidence="7">
    <location>
        <begin position="239"/>
        <end position="256"/>
    </location>
</feature>
<reference evidence="9" key="1">
    <citation type="submission" date="2014-07" db="EMBL/GenBank/DDBJ databases">
        <authorList>
            <person name="Urmite Genomes Urmite Genomes"/>
        </authorList>
    </citation>
    <scope>NUCLEOTIDE SEQUENCE</scope>
    <source>
        <strain evidence="9">13S34_air</strain>
    </source>
</reference>
<keyword evidence="5 7" id="KW-1133">Transmembrane helix</keyword>
<protein>
    <submittedName>
        <fullName evidence="9">EamA-like transporter family protein</fullName>
    </submittedName>
</protein>
<dbReference type="EMBL" id="LN483077">
    <property type="protein sequence ID" value="CEA05307.1"/>
    <property type="molecule type" value="Genomic_DNA"/>
</dbReference>
<comment type="similarity">
    <text evidence="2">Belongs to the EamA transporter family.</text>
</comment>
<dbReference type="InterPro" id="IPR051258">
    <property type="entry name" value="Diverse_Substrate_Transporter"/>
</dbReference>
<dbReference type="PANTHER" id="PTHR42920">
    <property type="entry name" value="OS03G0707200 PROTEIN-RELATED"/>
    <property type="match status" value="1"/>
</dbReference>
<sequence length="300" mass="32814">MNKQAKANLLMFVVTMFWGLSYTFMVMGAETMSTFNIVAQRCLLAFFVAGAIFYPRMKKANTQMLKYSFIQGMFLLQVFAFSIIGLATTTAANAGFILSLTVVIVPILSSFLEKQLPSRAVGFALVCTMIGIIVLTAQGSFTFRPGDLYMALAAVGYSIYLVLNGRFTNKVETIAYGVYQLGFAGVGALILCVIFDTPQLPQTTNAWIAILGLGLVCSAFCFIAQAVVQQHTSPTHTGLIFSAEPLFAALFAMLFLGESLTTQVMIGGSFILFGNLIAQMEQFHVMRYFTKKTPTKLSHE</sequence>
<gene>
    <name evidence="9" type="ORF">BN1050_02395</name>
</gene>
<feature type="transmembrane region" description="Helical" evidence="7">
    <location>
        <begin position="120"/>
        <end position="142"/>
    </location>
</feature>
<organism evidence="9">
    <name type="scientific">Metalysinibacillus saudimassiliensis</name>
    <dbReference type="NCBI Taxonomy" id="1461583"/>
    <lineage>
        <taxon>Bacteria</taxon>
        <taxon>Bacillati</taxon>
        <taxon>Bacillota</taxon>
        <taxon>Bacilli</taxon>
        <taxon>Bacillales</taxon>
        <taxon>Caryophanaceae</taxon>
        <taxon>Metalysinibacillus</taxon>
    </lineage>
</organism>
<dbReference type="AlphaFoldDB" id="A0A078MIR3"/>
<evidence type="ECO:0000256" key="7">
    <source>
        <dbReference type="SAM" id="Phobius"/>
    </source>
</evidence>
<evidence type="ECO:0000256" key="6">
    <source>
        <dbReference type="ARBA" id="ARBA00023136"/>
    </source>
</evidence>
<dbReference type="InterPro" id="IPR037185">
    <property type="entry name" value="EmrE-like"/>
</dbReference>
<dbReference type="SUPFAM" id="SSF103481">
    <property type="entry name" value="Multidrug resistance efflux transporter EmrE"/>
    <property type="match status" value="2"/>
</dbReference>
<evidence type="ECO:0000256" key="2">
    <source>
        <dbReference type="ARBA" id="ARBA00007362"/>
    </source>
</evidence>
<feature type="transmembrane region" description="Helical" evidence="7">
    <location>
        <begin position="174"/>
        <end position="195"/>
    </location>
</feature>
<evidence type="ECO:0000256" key="5">
    <source>
        <dbReference type="ARBA" id="ARBA00022989"/>
    </source>
</evidence>
<keyword evidence="3" id="KW-1003">Cell membrane</keyword>
<feature type="domain" description="EamA" evidence="8">
    <location>
        <begin position="6"/>
        <end position="136"/>
    </location>
</feature>
<accession>A0A078MIR3</accession>
<dbReference type="PATRIC" id="fig|1461583.4.peg.2311"/>
<feature type="transmembrane region" description="Helical" evidence="7">
    <location>
        <begin position="7"/>
        <end position="25"/>
    </location>
</feature>
<evidence type="ECO:0000256" key="1">
    <source>
        <dbReference type="ARBA" id="ARBA00004651"/>
    </source>
</evidence>
<feature type="transmembrane region" description="Helical" evidence="7">
    <location>
        <begin position="37"/>
        <end position="55"/>
    </location>
</feature>
<feature type="transmembrane region" description="Helical" evidence="7">
    <location>
        <begin position="94"/>
        <end position="113"/>
    </location>
</feature>